<dbReference type="InterPro" id="IPR043171">
    <property type="entry name" value="Ap4A_phos1/2-like"/>
</dbReference>
<evidence type="ECO:0000259" key="2">
    <source>
        <dbReference type="Pfam" id="PF19327"/>
    </source>
</evidence>
<organism evidence="3 4">
    <name type="scientific">Caulobacter rhizosphaerae</name>
    <dbReference type="NCBI Taxonomy" id="2010972"/>
    <lineage>
        <taxon>Bacteria</taxon>
        <taxon>Pseudomonadati</taxon>
        <taxon>Pseudomonadota</taxon>
        <taxon>Alphaproteobacteria</taxon>
        <taxon>Caulobacterales</taxon>
        <taxon>Caulobacteraceae</taxon>
        <taxon>Caulobacter</taxon>
    </lineage>
</organism>
<dbReference type="InterPro" id="IPR045759">
    <property type="entry name" value="Ap4A_phos1/2_N"/>
</dbReference>
<dbReference type="EC" id="2.7.7.53" evidence="3"/>
<comment type="caution">
    <text evidence="3">The sequence shown here is derived from an EMBL/GenBank/DDBJ whole genome shotgun (WGS) entry which is preliminary data.</text>
</comment>
<dbReference type="Proteomes" id="UP001262754">
    <property type="component" value="Unassembled WGS sequence"/>
</dbReference>
<dbReference type="Pfam" id="PF19327">
    <property type="entry name" value="Ap4A_phos_N"/>
    <property type="match status" value="1"/>
</dbReference>
<dbReference type="PANTHER" id="PTHR38420">
    <property type="entry name" value="AP-4-A PHOSPHORYLASE II"/>
    <property type="match status" value="1"/>
</dbReference>
<proteinExistence type="predicted"/>
<keyword evidence="3" id="KW-0548">Nucleotidyltransferase</keyword>
<dbReference type="EMBL" id="JAVDRL010000022">
    <property type="protein sequence ID" value="MDR6534211.1"/>
    <property type="molecule type" value="Genomic_DNA"/>
</dbReference>
<keyword evidence="3" id="KW-0808">Transferase</keyword>
<dbReference type="GO" id="GO:0003877">
    <property type="term" value="F:ATP:ADP adenylyltransferase activity"/>
    <property type="evidence" value="ECO:0007669"/>
    <property type="project" value="UniProtKB-EC"/>
</dbReference>
<dbReference type="PIRSF" id="PIRSF000846">
    <property type="entry name" value="ATP_adenylyltr"/>
    <property type="match status" value="1"/>
</dbReference>
<protein>
    <submittedName>
        <fullName evidence="3">ATP adenylyltransferase</fullName>
        <ecNumber evidence="3">2.7.7.53</ecNumber>
    </submittedName>
</protein>
<name>A0ABU1N8J4_9CAUL</name>
<evidence type="ECO:0000259" key="1">
    <source>
        <dbReference type="Pfam" id="PF09830"/>
    </source>
</evidence>
<sequence length="274" mass="29429">MTTLDLKAAISRAEAHALSTGALLPVVTEQRVVEDAGMVFRVEWLSSLAMKDLAAKMPRAGDKSSTNPFLPFEQDLFVADLSDTHVAILNKFQAFAGHLVLITRQFVEQGEPLERADLEACALMLAQSPGLIFFNSNGQAGASQRHRHLQFIPDYEPSVAAMIGTSALPFAHRLHRFEAGAFDDLPAATDRLLGLVQDAYGALEPGQAGKLAAYNLLITRDWLMLVPRRVETAAGVSLSALGFAGLIGLRSQDQFDAVEAFGPMAMLVEAAGPA</sequence>
<feature type="domain" description="ATP adenylyltransferase C-terminal" evidence="1">
    <location>
        <begin position="167"/>
        <end position="270"/>
    </location>
</feature>
<dbReference type="PANTHER" id="PTHR38420:SF1">
    <property type="entry name" value="PUTATIVE (AFU_ORTHOLOGUE AFUA_5G14690)-RELATED"/>
    <property type="match status" value="1"/>
</dbReference>
<evidence type="ECO:0000313" key="3">
    <source>
        <dbReference type="EMBL" id="MDR6534211.1"/>
    </source>
</evidence>
<accession>A0ABU1N8J4</accession>
<dbReference type="Pfam" id="PF09830">
    <property type="entry name" value="ATP_transf"/>
    <property type="match status" value="1"/>
</dbReference>
<dbReference type="InterPro" id="IPR009163">
    <property type="entry name" value="Ap4A_phos1/2"/>
</dbReference>
<dbReference type="InterPro" id="IPR036265">
    <property type="entry name" value="HIT-like_sf"/>
</dbReference>
<dbReference type="InterPro" id="IPR019200">
    <property type="entry name" value="ATP_adenylylTrfase_C"/>
</dbReference>
<keyword evidence="4" id="KW-1185">Reference proteome</keyword>
<dbReference type="SUPFAM" id="SSF54197">
    <property type="entry name" value="HIT-like"/>
    <property type="match status" value="1"/>
</dbReference>
<reference evidence="3 4" key="1">
    <citation type="submission" date="2023-07" db="EMBL/GenBank/DDBJ databases">
        <title>Sorghum-associated microbial communities from plants grown in Nebraska, USA.</title>
        <authorList>
            <person name="Schachtman D."/>
        </authorList>
    </citation>
    <scope>NUCLEOTIDE SEQUENCE [LARGE SCALE GENOMIC DNA]</scope>
    <source>
        <strain evidence="3 4">DS2154</strain>
    </source>
</reference>
<evidence type="ECO:0000313" key="4">
    <source>
        <dbReference type="Proteomes" id="UP001262754"/>
    </source>
</evidence>
<dbReference type="Gene3D" id="3.30.428.70">
    <property type="match status" value="1"/>
</dbReference>
<dbReference type="RefSeq" id="WP_310035420.1">
    <property type="nucleotide sequence ID" value="NZ_JAVDRL010000022.1"/>
</dbReference>
<feature type="domain" description="Ap4A phosphorylase 1/2 N-terminal" evidence="2">
    <location>
        <begin position="5"/>
        <end position="153"/>
    </location>
</feature>
<gene>
    <name evidence="3" type="ORF">J2800_004982</name>
</gene>